<dbReference type="PANTHER" id="PTHR10131">
    <property type="entry name" value="TNF RECEPTOR ASSOCIATED FACTOR"/>
    <property type="match status" value="1"/>
</dbReference>
<dbReference type="RefSeq" id="XP_004333562.1">
    <property type="nucleotide sequence ID" value="XM_004333514.1"/>
</dbReference>
<dbReference type="Gene3D" id="3.30.40.10">
    <property type="entry name" value="Zinc/RING finger domain, C3HC4 (zinc finger)"/>
    <property type="match status" value="2"/>
</dbReference>
<evidence type="ECO:0000259" key="8">
    <source>
        <dbReference type="PROSITE" id="PS50089"/>
    </source>
</evidence>
<dbReference type="SMART" id="SM00184">
    <property type="entry name" value="RING"/>
    <property type="match status" value="1"/>
</dbReference>
<evidence type="ECO:0000256" key="5">
    <source>
        <dbReference type="ARBA" id="ARBA00022771"/>
    </source>
</evidence>
<name>L8GFB1_ACACF</name>
<keyword evidence="5 7" id="KW-0863">Zinc-finger</keyword>
<dbReference type="VEuPathDB" id="AmoebaDB:ACA1_257290"/>
<evidence type="ECO:0000256" key="6">
    <source>
        <dbReference type="ARBA" id="ARBA00022833"/>
    </source>
</evidence>
<evidence type="ECO:0000256" key="3">
    <source>
        <dbReference type="ARBA" id="ARBA00022723"/>
    </source>
</evidence>
<dbReference type="OMA" id="TINIPIC"/>
<reference evidence="9 10" key="1">
    <citation type="journal article" date="2013" name="Genome Biol.">
        <title>Genome of Acanthamoeba castellanii highlights extensive lateral gene transfer and early evolution of tyrosine kinase signaling.</title>
        <authorList>
            <person name="Clarke M."/>
            <person name="Lohan A.J."/>
            <person name="Liu B."/>
            <person name="Lagkouvardos I."/>
            <person name="Roy S."/>
            <person name="Zafar N."/>
            <person name="Bertelli C."/>
            <person name="Schilde C."/>
            <person name="Kianianmomeni A."/>
            <person name="Burglin T.R."/>
            <person name="Frech C."/>
            <person name="Turcotte B."/>
            <person name="Kopec K.O."/>
            <person name="Synnott J.M."/>
            <person name="Choo C."/>
            <person name="Paponov I."/>
            <person name="Finkler A."/>
            <person name="Soon Heng Tan C."/>
            <person name="Hutchins A.P."/>
            <person name="Weinmeier T."/>
            <person name="Rattei T."/>
            <person name="Chu J.S."/>
            <person name="Gimenez G."/>
            <person name="Irimia M."/>
            <person name="Rigden D.J."/>
            <person name="Fitzpatrick D.A."/>
            <person name="Lorenzo-Morales J."/>
            <person name="Bateman A."/>
            <person name="Chiu C.H."/>
            <person name="Tang P."/>
            <person name="Hegemann P."/>
            <person name="Fromm H."/>
            <person name="Raoult D."/>
            <person name="Greub G."/>
            <person name="Miranda-Saavedra D."/>
            <person name="Chen N."/>
            <person name="Nash P."/>
            <person name="Ginger M.L."/>
            <person name="Horn M."/>
            <person name="Schaap P."/>
            <person name="Caler L."/>
            <person name="Loftus B."/>
        </authorList>
    </citation>
    <scope>NUCLEOTIDE SEQUENCE [LARGE SCALE GENOMIC DNA]</scope>
    <source>
        <strain evidence="9 10">Neff</strain>
    </source>
</reference>
<dbReference type="Pfam" id="PF13639">
    <property type="entry name" value="zf-RING_2"/>
    <property type="match status" value="1"/>
</dbReference>
<comment type="subcellular location">
    <subcellularLocation>
        <location evidence="1">Cytoplasm</location>
    </subcellularLocation>
</comment>
<keyword evidence="10" id="KW-1185">Reference proteome</keyword>
<evidence type="ECO:0000313" key="10">
    <source>
        <dbReference type="Proteomes" id="UP000011083"/>
    </source>
</evidence>
<dbReference type="GO" id="GO:0005737">
    <property type="term" value="C:cytoplasm"/>
    <property type="evidence" value="ECO:0007669"/>
    <property type="project" value="UniProtKB-SubCell"/>
</dbReference>
<dbReference type="OrthoDB" id="21312at2759"/>
<dbReference type="SUPFAM" id="SSF57850">
    <property type="entry name" value="RING/U-box"/>
    <property type="match status" value="1"/>
</dbReference>
<keyword evidence="4" id="KW-0677">Repeat</keyword>
<dbReference type="KEGG" id="acan:ACA1_257290"/>
<dbReference type="InterPro" id="IPR001841">
    <property type="entry name" value="Znf_RING"/>
</dbReference>
<keyword evidence="3" id="KW-0479">Metal-binding</keyword>
<gene>
    <name evidence="9" type="ORF">ACA1_257290</name>
</gene>
<evidence type="ECO:0000256" key="7">
    <source>
        <dbReference type="PROSITE-ProRule" id="PRU00175"/>
    </source>
</evidence>
<evidence type="ECO:0000256" key="1">
    <source>
        <dbReference type="ARBA" id="ARBA00004496"/>
    </source>
</evidence>
<dbReference type="AlphaFoldDB" id="L8GFB1"/>
<evidence type="ECO:0000313" key="9">
    <source>
        <dbReference type="EMBL" id="ELR11549.1"/>
    </source>
</evidence>
<dbReference type="PROSITE" id="PS50089">
    <property type="entry name" value="ZF_RING_2"/>
    <property type="match status" value="1"/>
</dbReference>
<dbReference type="EMBL" id="KB008148">
    <property type="protein sequence ID" value="ELR11549.1"/>
    <property type="molecule type" value="Genomic_DNA"/>
</dbReference>
<feature type="domain" description="RING-type" evidence="8">
    <location>
        <begin position="32"/>
        <end position="71"/>
    </location>
</feature>
<dbReference type="GO" id="GO:0008270">
    <property type="term" value="F:zinc ion binding"/>
    <property type="evidence" value="ECO:0007669"/>
    <property type="project" value="UniProtKB-KW"/>
</dbReference>
<keyword evidence="2" id="KW-0963">Cytoplasm</keyword>
<proteinExistence type="predicted"/>
<keyword evidence="6" id="KW-0862">Zinc</keyword>
<evidence type="ECO:0000256" key="4">
    <source>
        <dbReference type="ARBA" id="ARBA00022737"/>
    </source>
</evidence>
<dbReference type="SUPFAM" id="SSF49599">
    <property type="entry name" value="TRAF domain-like"/>
    <property type="match status" value="1"/>
</dbReference>
<dbReference type="PANTHER" id="PTHR10131:SF94">
    <property type="entry name" value="TNF RECEPTOR-ASSOCIATED FACTOR 4"/>
    <property type="match status" value="1"/>
</dbReference>
<dbReference type="STRING" id="1257118.L8GFB1"/>
<evidence type="ECO:0000256" key="2">
    <source>
        <dbReference type="ARBA" id="ARBA00022490"/>
    </source>
</evidence>
<organism evidence="9 10">
    <name type="scientific">Acanthamoeba castellanii (strain ATCC 30010 / Neff)</name>
    <dbReference type="NCBI Taxonomy" id="1257118"/>
    <lineage>
        <taxon>Eukaryota</taxon>
        <taxon>Amoebozoa</taxon>
        <taxon>Discosea</taxon>
        <taxon>Longamoebia</taxon>
        <taxon>Centramoebida</taxon>
        <taxon>Acanthamoebidae</taxon>
        <taxon>Acanthamoeba</taxon>
    </lineage>
</organism>
<dbReference type="GeneID" id="14912053"/>
<sequence>MFSFATDHRPSAPSAKQVFVYENDNVDSDFVCSICQEPLVDPVVEPECRQMFCRECLGAWLMKSSSCPQCRQPTALARVMLPPRFVTARLDDLRVVCPSCGCSYARKSLHEHVAACPACMQPPLHFISGHFLSSRWAWDPVCGLGCGSRVAPGGEKRHEDEECTAKVVACRAAEVGCEFTAPRGRMPEHEEKCPLNTLRVVVLHQQETIEMLTRSLEEMTTWRNQQSREIDTIKHDVVIDRSRSSSLGQAGEPLSSASAAPVFAAGSGRRVLRGARRRGGH</sequence>
<dbReference type="InterPro" id="IPR013083">
    <property type="entry name" value="Znf_RING/FYVE/PHD"/>
</dbReference>
<dbReference type="Proteomes" id="UP000011083">
    <property type="component" value="Unassembled WGS sequence"/>
</dbReference>
<protein>
    <submittedName>
        <fullName evidence="9">Zinc finger, C3HC4 type (RING finger) domain containing protein</fullName>
    </submittedName>
</protein>
<accession>L8GFB1</accession>